<gene>
    <name evidence="2" type="ORF">M427DRAFT_155816</name>
</gene>
<dbReference type="Proteomes" id="UP000070544">
    <property type="component" value="Unassembled WGS sequence"/>
</dbReference>
<name>A0A139AD75_GONPJ</name>
<proteinExistence type="predicted"/>
<evidence type="ECO:0000256" key="1">
    <source>
        <dbReference type="SAM" id="MobiDB-lite"/>
    </source>
</evidence>
<protein>
    <submittedName>
        <fullName evidence="2">Uncharacterized protein</fullName>
    </submittedName>
</protein>
<reference evidence="2 3" key="1">
    <citation type="journal article" date="2015" name="Genome Biol. Evol.">
        <title>Phylogenomic analyses indicate that early fungi evolved digesting cell walls of algal ancestors of land plants.</title>
        <authorList>
            <person name="Chang Y."/>
            <person name="Wang S."/>
            <person name="Sekimoto S."/>
            <person name="Aerts A.L."/>
            <person name="Choi C."/>
            <person name="Clum A."/>
            <person name="LaButti K.M."/>
            <person name="Lindquist E.A."/>
            <person name="Yee Ngan C."/>
            <person name="Ohm R.A."/>
            <person name="Salamov A.A."/>
            <person name="Grigoriev I.V."/>
            <person name="Spatafora J.W."/>
            <person name="Berbee M.L."/>
        </authorList>
    </citation>
    <scope>NUCLEOTIDE SEQUENCE [LARGE SCALE GENOMIC DNA]</scope>
    <source>
        <strain evidence="2 3">JEL478</strain>
    </source>
</reference>
<dbReference type="EMBL" id="KQ965767">
    <property type="protein sequence ID" value="KXS14720.1"/>
    <property type="molecule type" value="Genomic_DNA"/>
</dbReference>
<evidence type="ECO:0000313" key="2">
    <source>
        <dbReference type="EMBL" id="KXS14720.1"/>
    </source>
</evidence>
<keyword evidence="3" id="KW-1185">Reference proteome</keyword>
<dbReference type="AlphaFoldDB" id="A0A139AD75"/>
<feature type="region of interest" description="Disordered" evidence="1">
    <location>
        <begin position="48"/>
        <end position="111"/>
    </location>
</feature>
<organism evidence="2 3">
    <name type="scientific">Gonapodya prolifera (strain JEL478)</name>
    <name type="common">Monoblepharis prolifera</name>
    <dbReference type="NCBI Taxonomy" id="1344416"/>
    <lineage>
        <taxon>Eukaryota</taxon>
        <taxon>Fungi</taxon>
        <taxon>Fungi incertae sedis</taxon>
        <taxon>Chytridiomycota</taxon>
        <taxon>Chytridiomycota incertae sedis</taxon>
        <taxon>Monoblepharidomycetes</taxon>
        <taxon>Monoblepharidales</taxon>
        <taxon>Gonapodyaceae</taxon>
        <taxon>Gonapodya</taxon>
    </lineage>
</organism>
<feature type="region of interest" description="Disordered" evidence="1">
    <location>
        <begin position="1"/>
        <end position="23"/>
    </location>
</feature>
<feature type="compositionally biased region" description="Basic and acidic residues" evidence="1">
    <location>
        <begin position="1"/>
        <end position="11"/>
    </location>
</feature>
<sequence length="231" mass="25745">MSRTGQRRDPTAETIMRRMKTRKCSVDRVGRDRIRSLKRRAWTMKRTKKAKTTFLYNGAPSGHGQTTKRGDSNTKADQISQRRRSSSNNVAPPEPTSKRGTLGNVPHTVANAPQSIGYRPYTVILEELNTGTILLASMPTLRHIDAAMSDLLKKHQKLARLEAVVSGSEGAAIRTLIKENGKLAPILVAELKRKELWKGSEHGKQWKRAKGWRLVPATSTSSAVGGRDRER</sequence>
<accession>A0A139AD75</accession>
<evidence type="ECO:0000313" key="3">
    <source>
        <dbReference type="Proteomes" id="UP000070544"/>
    </source>
</evidence>